<organism evidence="9 10">
    <name type="scientific">Sinorhizobium fredii (strain HH103)</name>
    <dbReference type="NCBI Taxonomy" id="1117943"/>
    <lineage>
        <taxon>Bacteria</taxon>
        <taxon>Pseudomonadati</taxon>
        <taxon>Pseudomonadota</taxon>
        <taxon>Alphaproteobacteria</taxon>
        <taxon>Hyphomicrobiales</taxon>
        <taxon>Rhizobiaceae</taxon>
        <taxon>Sinorhizobium/Ensifer group</taxon>
        <taxon>Sinorhizobium</taxon>
    </lineage>
</organism>
<evidence type="ECO:0000313" key="10">
    <source>
        <dbReference type="Proteomes" id="UP000007735"/>
    </source>
</evidence>
<keyword evidence="4" id="KW-1003">Cell membrane</keyword>
<feature type="transmembrane region" description="Helical" evidence="8">
    <location>
        <begin position="91"/>
        <end position="109"/>
    </location>
</feature>
<comment type="similarity">
    <text evidence="2">Belongs to the auxin efflux carrier (TC 2.A.69) family.</text>
</comment>
<evidence type="ECO:0000256" key="1">
    <source>
        <dbReference type="ARBA" id="ARBA00004651"/>
    </source>
</evidence>
<name>G9A5F3_SINF1</name>
<evidence type="ECO:0000256" key="4">
    <source>
        <dbReference type="ARBA" id="ARBA00022475"/>
    </source>
</evidence>
<dbReference type="STRING" id="1117943.SFHH103_03783"/>
<comment type="subcellular location">
    <subcellularLocation>
        <location evidence="1">Cell membrane</location>
        <topology evidence="1">Multi-pass membrane protein</topology>
    </subcellularLocation>
</comment>
<dbReference type="PATRIC" id="fig|380.5.peg.4001"/>
<keyword evidence="5 8" id="KW-0812">Transmembrane</keyword>
<reference evidence="9 10" key="1">
    <citation type="journal article" date="2012" name="J. Bacteriol.">
        <title>Genome sequence of the soybean symbiont Sinorhizobium fredii HH103.</title>
        <authorList>
            <person name="Weidner S."/>
            <person name="Becker A."/>
            <person name="Bonilla I."/>
            <person name="Jaenicke S."/>
            <person name="Lloret J."/>
            <person name="Margaret I."/>
            <person name="Puhler A."/>
            <person name="Ruiz-Sainz J.E."/>
            <person name="Schneiker-Bekel S."/>
            <person name="Szczepanowski R."/>
            <person name="Vinardell J.M."/>
            <person name="Zehner S."/>
            <person name="Gottfert M."/>
        </authorList>
    </citation>
    <scope>NUCLEOTIDE SEQUENCE [LARGE SCALE GENOMIC DNA]</scope>
    <source>
        <strain evidence="9 10">HH103</strain>
    </source>
</reference>
<feature type="transmembrane region" description="Helical" evidence="8">
    <location>
        <begin position="181"/>
        <end position="199"/>
    </location>
</feature>
<dbReference type="PANTHER" id="PTHR36838:SF3">
    <property type="entry name" value="TRANSPORTER AUXIN EFFLUX CARRIER EC FAMILY"/>
    <property type="match status" value="1"/>
</dbReference>
<dbReference type="InterPro" id="IPR004776">
    <property type="entry name" value="Mem_transp_PIN-like"/>
</dbReference>
<evidence type="ECO:0000313" key="9">
    <source>
        <dbReference type="EMBL" id="CCE98274.1"/>
    </source>
</evidence>
<dbReference type="Proteomes" id="UP000007735">
    <property type="component" value="Chromosome"/>
</dbReference>
<evidence type="ECO:0000256" key="7">
    <source>
        <dbReference type="ARBA" id="ARBA00023136"/>
    </source>
</evidence>
<feature type="transmembrane region" description="Helical" evidence="8">
    <location>
        <begin position="377"/>
        <end position="400"/>
    </location>
</feature>
<evidence type="ECO:0000256" key="8">
    <source>
        <dbReference type="SAM" id="Phobius"/>
    </source>
</evidence>
<dbReference type="EMBL" id="HE616890">
    <property type="protein sequence ID" value="CCE98274.1"/>
    <property type="molecule type" value="Genomic_DNA"/>
</dbReference>
<keyword evidence="3" id="KW-0813">Transport</keyword>
<feature type="transmembrane region" description="Helical" evidence="8">
    <location>
        <begin position="328"/>
        <end position="344"/>
    </location>
</feature>
<evidence type="ECO:0000256" key="2">
    <source>
        <dbReference type="ARBA" id="ARBA00010145"/>
    </source>
</evidence>
<dbReference type="HOGENOM" id="CLU_056175_2_1_5"/>
<dbReference type="KEGG" id="sfh:SFHH103_03783"/>
<dbReference type="Gene3D" id="1.20.1530.20">
    <property type="match status" value="1"/>
</dbReference>
<sequence>MRIGRMLARHSFIPSSSATLCNTGMFRFRCGPFSRAAALPPRSKRVYGSGSHLHEQRAASGALPSDLFSGIDRHRSARRNVVIQGSRMSEVFLNVLPIFILILTGWLIVKAGYLKPAVGEALGDFVFRVAVPVLLFRTIAEADFKEGSPWPLWVAYFSGVAVTWTLGHLAATLGFGRDPRIGVLAGVSSAFANTVFIGLPLVSRVVGEEGIVALSILLSVHLPVMMIAGTVLMDRADQKVSGRPRQSLARLLAGVGRNLVRNPLVIGLAFGALFHLLGQPLGGPAKIVVDQLAGVAAPAALVSIGMALDKYGLAGNTGLATVTSTLKLVVLPGAVFAACHLLGLSDSWTAALVLTSSVPTGVNAWLIANHFNVGHGLASSTITLTTALGVLSVSAWAYLLM</sequence>
<feature type="transmembrane region" description="Helical" evidence="8">
    <location>
        <begin position="211"/>
        <end position="233"/>
    </location>
</feature>
<feature type="transmembrane region" description="Helical" evidence="8">
    <location>
        <begin position="289"/>
        <end position="308"/>
    </location>
</feature>
<proteinExistence type="inferred from homology"/>
<keyword evidence="7 8" id="KW-0472">Membrane</keyword>
<accession>G9A5F3</accession>
<evidence type="ECO:0000256" key="6">
    <source>
        <dbReference type="ARBA" id="ARBA00022989"/>
    </source>
</evidence>
<keyword evidence="6 8" id="KW-1133">Transmembrane helix</keyword>
<evidence type="ECO:0000256" key="3">
    <source>
        <dbReference type="ARBA" id="ARBA00022448"/>
    </source>
</evidence>
<dbReference type="Pfam" id="PF03547">
    <property type="entry name" value="Mem_trans"/>
    <property type="match status" value="1"/>
</dbReference>
<dbReference type="PANTHER" id="PTHR36838">
    <property type="entry name" value="AUXIN EFFLUX CARRIER FAMILY PROTEIN"/>
    <property type="match status" value="1"/>
</dbReference>
<feature type="transmembrane region" description="Helical" evidence="8">
    <location>
        <begin position="259"/>
        <end position="277"/>
    </location>
</feature>
<dbReference type="GO" id="GO:0005886">
    <property type="term" value="C:plasma membrane"/>
    <property type="evidence" value="ECO:0007669"/>
    <property type="project" value="UniProtKB-SubCell"/>
</dbReference>
<protein>
    <submittedName>
        <fullName evidence="9">Auxin efflux carrier component 8 AtPIN8</fullName>
    </submittedName>
</protein>
<dbReference type="GO" id="GO:0055085">
    <property type="term" value="P:transmembrane transport"/>
    <property type="evidence" value="ECO:0007669"/>
    <property type="project" value="InterPro"/>
</dbReference>
<dbReference type="InterPro" id="IPR038770">
    <property type="entry name" value="Na+/solute_symporter_sf"/>
</dbReference>
<evidence type="ECO:0000256" key="5">
    <source>
        <dbReference type="ARBA" id="ARBA00022692"/>
    </source>
</evidence>
<feature type="transmembrane region" description="Helical" evidence="8">
    <location>
        <begin position="152"/>
        <end position="175"/>
    </location>
</feature>
<dbReference type="AlphaFoldDB" id="G9A5F3"/>
<dbReference type="eggNOG" id="COG0679">
    <property type="taxonomic scope" value="Bacteria"/>
</dbReference>
<gene>
    <name evidence="9" type="ordered locus">SFHH103_03783</name>
</gene>